<evidence type="ECO:0000313" key="2">
    <source>
        <dbReference type="EMBL" id="KAF6805442.1"/>
    </source>
</evidence>
<sequence length="686" mass="77338">MSRWHEPTCSNPEVEIIGGLPYCVHCDALATLDDIEDGLLLQGPREPPSEKSGTFNLTWPSCVQYIGGEDPPGNGSLQNSAIEVPELLQTASPQLRSSAMSSEKQIEATGMRNNEEDGSMVPRPCFRYQPLPNRKDVRLLKLNCGNDGSPLHADFATANLESEDTSYNALSYTWADDSGNTDRCRPLFVGPFWDALSITRNCEQALRSVRRRTGKPLDIWVDSVCINQADADERSCQVALMTEIYSRATEVMVYLGPAKDNSALALAASTRSLLQRGCVHAPSSSTGICEACSEAIRLLLQRPYFHRLWVVQEFVLSKQVSIYCGTSYAILRPNSEPGTFTMVCACDLMLNLENYHFGSLSVKPIGKGEKSQISSEWDRIMRKLESQIGATHTAALAAGPKESQLLDIARSLPPLSETTDAESQQNFWHHHEWAEQLWSKWKRFESRLGPLLRNAESRLAIKKAFMIQRLTFESCPLRVETDVGIWVCGCDTTGCTRGLLHISKLLWSLLSASVTTVLENDQVEADRPLDEHLSIQFMEWATTTEQLFSRLVRCEELGISALARATPGEGVGSLWMLTWNNFLENSFPLMGVSDMDSVNAIDRLLDFRYSSPHQKFSWNWDGVRDKLDTRWKFWKILDEDEWMRRWRKTRGEYTPGLSGVDYDLAVRLEMGRLGFNLDDHENVEIR</sequence>
<dbReference type="Proteomes" id="UP000652219">
    <property type="component" value="Unassembled WGS sequence"/>
</dbReference>
<proteinExistence type="predicted"/>
<dbReference type="InterPro" id="IPR010730">
    <property type="entry name" value="HET"/>
</dbReference>
<protein>
    <submittedName>
        <fullName evidence="2">Heterokaryon incompatibility protein</fullName>
    </submittedName>
</protein>
<gene>
    <name evidence="2" type="ORF">CSOJ01_09517</name>
</gene>
<evidence type="ECO:0000313" key="3">
    <source>
        <dbReference type="Proteomes" id="UP000652219"/>
    </source>
</evidence>
<dbReference type="Pfam" id="PF06985">
    <property type="entry name" value="HET"/>
    <property type="match status" value="1"/>
</dbReference>
<accession>A0A8H6MQI6</accession>
<name>A0A8H6MQI6_9PEZI</name>
<keyword evidence="3" id="KW-1185">Reference proteome</keyword>
<reference evidence="2 3" key="1">
    <citation type="journal article" date="2020" name="Phytopathology">
        <title>Genome Sequence Resources of Colletotrichum truncatum, C. plurivorum, C. musicola, and C. sojae: Four Species Pathogenic to Soybean (Glycine max).</title>
        <authorList>
            <person name="Rogerio F."/>
            <person name="Boufleur T.R."/>
            <person name="Ciampi-Guillardi M."/>
            <person name="Sukno S.A."/>
            <person name="Thon M.R."/>
            <person name="Massola Junior N.S."/>
            <person name="Baroncelli R."/>
        </authorList>
    </citation>
    <scope>NUCLEOTIDE SEQUENCE [LARGE SCALE GENOMIC DNA]</scope>
    <source>
        <strain evidence="2 3">LFN0009</strain>
    </source>
</reference>
<evidence type="ECO:0000259" key="1">
    <source>
        <dbReference type="Pfam" id="PF06985"/>
    </source>
</evidence>
<dbReference type="EMBL" id="WIGN01000182">
    <property type="protein sequence ID" value="KAF6805442.1"/>
    <property type="molecule type" value="Genomic_DNA"/>
</dbReference>
<dbReference type="PANTHER" id="PTHR24148:SF81">
    <property type="entry name" value="HETEROKARYON INCOMPATIBILITY DOMAIN-CONTAINING PROTEIN"/>
    <property type="match status" value="1"/>
</dbReference>
<dbReference type="PANTHER" id="PTHR24148">
    <property type="entry name" value="ANKYRIN REPEAT DOMAIN-CONTAINING PROTEIN 39 HOMOLOG-RELATED"/>
    <property type="match status" value="1"/>
</dbReference>
<feature type="domain" description="Heterokaryon incompatibility" evidence="1">
    <location>
        <begin position="167"/>
        <end position="313"/>
    </location>
</feature>
<organism evidence="2 3">
    <name type="scientific">Colletotrichum sojae</name>
    <dbReference type="NCBI Taxonomy" id="2175907"/>
    <lineage>
        <taxon>Eukaryota</taxon>
        <taxon>Fungi</taxon>
        <taxon>Dikarya</taxon>
        <taxon>Ascomycota</taxon>
        <taxon>Pezizomycotina</taxon>
        <taxon>Sordariomycetes</taxon>
        <taxon>Hypocreomycetidae</taxon>
        <taxon>Glomerellales</taxon>
        <taxon>Glomerellaceae</taxon>
        <taxon>Colletotrichum</taxon>
        <taxon>Colletotrichum orchidearum species complex</taxon>
    </lineage>
</organism>
<dbReference type="AlphaFoldDB" id="A0A8H6MQI6"/>
<dbReference type="InterPro" id="IPR052895">
    <property type="entry name" value="HetReg/Transcr_Mod"/>
</dbReference>
<comment type="caution">
    <text evidence="2">The sequence shown here is derived from an EMBL/GenBank/DDBJ whole genome shotgun (WGS) entry which is preliminary data.</text>
</comment>